<gene>
    <name evidence="6" type="ORF">SAMN02745220_01355</name>
</gene>
<evidence type="ECO:0000256" key="2">
    <source>
        <dbReference type="ARBA" id="ARBA00022723"/>
    </source>
</evidence>
<organism evidence="6 7">
    <name type="scientific">Desulfopila aestuarii DSM 18488</name>
    <dbReference type="NCBI Taxonomy" id="1121416"/>
    <lineage>
        <taxon>Bacteria</taxon>
        <taxon>Pseudomonadati</taxon>
        <taxon>Thermodesulfobacteriota</taxon>
        <taxon>Desulfobulbia</taxon>
        <taxon>Desulfobulbales</taxon>
        <taxon>Desulfocapsaceae</taxon>
        <taxon>Desulfopila</taxon>
    </lineage>
</organism>
<dbReference type="PANTHER" id="PTHR43687">
    <property type="entry name" value="ADENYLYLSULFATE REDUCTASE, BETA SUBUNIT"/>
    <property type="match status" value="1"/>
</dbReference>
<proteinExistence type="predicted"/>
<dbReference type="Proteomes" id="UP000184603">
    <property type="component" value="Unassembled WGS sequence"/>
</dbReference>
<keyword evidence="3" id="KW-0408">Iron</keyword>
<dbReference type="OrthoDB" id="9808559at2"/>
<dbReference type="PANTHER" id="PTHR43687:SF1">
    <property type="entry name" value="FERREDOXIN III"/>
    <property type="match status" value="1"/>
</dbReference>
<dbReference type="InterPro" id="IPR017900">
    <property type="entry name" value="4Fe4S_Fe_S_CS"/>
</dbReference>
<dbReference type="STRING" id="1121416.SAMN02745220_01355"/>
<dbReference type="SMART" id="SM00930">
    <property type="entry name" value="NIL"/>
    <property type="match status" value="1"/>
</dbReference>
<keyword evidence="7" id="KW-1185">Reference proteome</keyword>
<sequence>MYTQIYILRFPKDTSDKPFIYKLVKEYDIEFNILKADILLQREGVMILELKGSNKASVEAGLTFLKSLGVKTERLATRIRRDDDICFQCGACTGICPVGALYLRRPEMEVIFDAEKCTGCSLCVPICPVRAMELAIDRDWVLPEETMA</sequence>
<evidence type="ECO:0000256" key="1">
    <source>
        <dbReference type="ARBA" id="ARBA00022485"/>
    </source>
</evidence>
<dbReference type="PROSITE" id="PS51379">
    <property type="entry name" value="4FE4S_FER_2"/>
    <property type="match status" value="2"/>
</dbReference>
<dbReference type="GO" id="GO:0051539">
    <property type="term" value="F:4 iron, 4 sulfur cluster binding"/>
    <property type="evidence" value="ECO:0007669"/>
    <property type="project" value="UniProtKB-KW"/>
</dbReference>
<dbReference type="PROSITE" id="PS00198">
    <property type="entry name" value="4FE4S_FER_1"/>
    <property type="match status" value="1"/>
</dbReference>
<evidence type="ECO:0000313" key="6">
    <source>
        <dbReference type="EMBL" id="SHO46200.1"/>
    </source>
</evidence>
<dbReference type="Gene3D" id="3.30.70.260">
    <property type="match status" value="1"/>
</dbReference>
<evidence type="ECO:0000256" key="4">
    <source>
        <dbReference type="ARBA" id="ARBA00023014"/>
    </source>
</evidence>
<evidence type="ECO:0000259" key="5">
    <source>
        <dbReference type="PROSITE" id="PS51379"/>
    </source>
</evidence>
<evidence type="ECO:0000256" key="3">
    <source>
        <dbReference type="ARBA" id="ARBA00023004"/>
    </source>
</evidence>
<accession>A0A1M7Y2L8</accession>
<dbReference type="AlphaFoldDB" id="A0A1M7Y2L8"/>
<keyword evidence="2" id="KW-0479">Metal-binding</keyword>
<feature type="domain" description="4Fe-4S ferredoxin-type" evidence="5">
    <location>
        <begin position="77"/>
        <end position="106"/>
    </location>
</feature>
<dbReference type="Gene3D" id="3.30.70.20">
    <property type="match status" value="1"/>
</dbReference>
<dbReference type="InterPro" id="IPR018449">
    <property type="entry name" value="NIL_domain"/>
</dbReference>
<dbReference type="SUPFAM" id="SSF55021">
    <property type="entry name" value="ACT-like"/>
    <property type="match status" value="1"/>
</dbReference>
<dbReference type="InterPro" id="IPR017896">
    <property type="entry name" value="4Fe4S_Fe-S-bd"/>
</dbReference>
<dbReference type="InterPro" id="IPR045865">
    <property type="entry name" value="ACT-like_dom_sf"/>
</dbReference>
<reference evidence="6 7" key="1">
    <citation type="submission" date="2016-12" db="EMBL/GenBank/DDBJ databases">
        <authorList>
            <person name="Song W.-J."/>
            <person name="Kurnit D.M."/>
        </authorList>
    </citation>
    <scope>NUCLEOTIDE SEQUENCE [LARGE SCALE GENOMIC DNA]</scope>
    <source>
        <strain evidence="6 7">DSM 18488</strain>
    </source>
</reference>
<evidence type="ECO:0000313" key="7">
    <source>
        <dbReference type="Proteomes" id="UP000184603"/>
    </source>
</evidence>
<protein>
    <submittedName>
        <fullName evidence="6">4Fe-4S dicluster domain-containing protein</fullName>
    </submittedName>
</protein>
<dbReference type="EMBL" id="FRFE01000005">
    <property type="protein sequence ID" value="SHO46200.1"/>
    <property type="molecule type" value="Genomic_DNA"/>
</dbReference>
<keyword evidence="1" id="KW-0004">4Fe-4S</keyword>
<dbReference type="Pfam" id="PF13237">
    <property type="entry name" value="Fer4_10"/>
    <property type="match status" value="1"/>
</dbReference>
<dbReference type="Pfam" id="PF09383">
    <property type="entry name" value="NIL"/>
    <property type="match status" value="1"/>
</dbReference>
<dbReference type="InterPro" id="IPR050572">
    <property type="entry name" value="Fe-S_Ferredoxin"/>
</dbReference>
<feature type="domain" description="4Fe-4S ferredoxin-type" evidence="5">
    <location>
        <begin position="108"/>
        <end position="137"/>
    </location>
</feature>
<dbReference type="SUPFAM" id="SSF54862">
    <property type="entry name" value="4Fe-4S ferredoxins"/>
    <property type="match status" value="1"/>
</dbReference>
<keyword evidence="4" id="KW-0411">Iron-sulfur</keyword>
<dbReference type="GO" id="GO:0046872">
    <property type="term" value="F:metal ion binding"/>
    <property type="evidence" value="ECO:0007669"/>
    <property type="project" value="UniProtKB-KW"/>
</dbReference>
<name>A0A1M7Y2L8_9BACT</name>